<feature type="transmembrane region" description="Helical" evidence="1">
    <location>
        <begin position="103"/>
        <end position="122"/>
    </location>
</feature>
<sequence length="376" mass="41530">MNLLQASITSSVLILVIAAVRAMTKYRLPKTTFLILWAVAMARLILPYSVSTVFSVYNIVIFRGMNSVFNLVSFTSTTAGDIITLLSILLLGTSVTPGSGPISVVWISGAVLSGLFYLGALIRCQKINSEALPVAGNEKLDQWRKDQGLRRNIRILVSDKLTTPIATGIFRPKIILPKFMDLTDDAQRTYVLTHELVHIKRFHAVWKFLLIVILCVHWFNPVVWLMYRLANRDLEHSCDELVVSSLPYDARAGYAMSLLSMARLQKGPRPIASGFVKNSVEQRILSVLKYKKTSFSAALAAAVITVCITLSFATTSNSKFERSLTIGETHESVRIFSGAVYLGTPHHPYYYTDALPTLYGAVRFPGASAPISVPGI</sequence>
<dbReference type="CDD" id="cd07341">
    <property type="entry name" value="M56_BlaR1_MecR1_like"/>
    <property type="match status" value="1"/>
</dbReference>
<evidence type="ECO:0000313" key="4">
    <source>
        <dbReference type="Proteomes" id="UP000183995"/>
    </source>
</evidence>
<keyword evidence="4" id="KW-1185">Reference proteome</keyword>
<keyword evidence="1" id="KW-1133">Transmembrane helix</keyword>
<evidence type="ECO:0000256" key="1">
    <source>
        <dbReference type="SAM" id="Phobius"/>
    </source>
</evidence>
<gene>
    <name evidence="3" type="ORF">SAMN02745823_01252</name>
</gene>
<reference evidence="3 4" key="1">
    <citation type="submission" date="2016-11" db="EMBL/GenBank/DDBJ databases">
        <authorList>
            <person name="Jaros S."/>
            <person name="Januszkiewicz K."/>
            <person name="Wedrychowicz H."/>
        </authorList>
    </citation>
    <scope>NUCLEOTIDE SEQUENCE [LARGE SCALE GENOMIC DNA]</scope>
    <source>
        <strain evidence="3 4">DSM 10068</strain>
    </source>
</reference>
<feature type="transmembrane region" description="Helical" evidence="1">
    <location>
        <begin position="295"/>
        <end position="313"/>
    </location>
</feature>
<dbReference type="OrthoDB" id="9804799at2"/>
<feature type="transmembrane region" description="Helical" evidence="1">
    <location>
        <begin position="34"/>
        <end position="56"/>
    </location>
</feature>
<dbReference type="Pfam" id="PF05569">
    <property type="entry name" value="Peptidase_M56"/>
    <property type="match status" value="1"/>
</dbReference>
<protein>
    <submittedName>
        <fullName evidence="3">Signal transducer regulating beta-lactamase production, contains metallopeptidase domain</fullName>
    </submittedName>
</protein>
<organism evidence="3 4">
    <name type="scientific">Sporobacter termitidis DSM 10068</name>
    <dbReference type="NCBI Taxonomy" id="1123282"/>
    <lineage>
        <taxon>Bacteria</taxon>
        <taxon>Bacillati</taxon>
        <taxon>Bacillota</taxon>
        <taxon>Clostridia</taxon>
        <taxon>Eubacteriales</taxon>
        <taxon>Oscillospiraceae</taxon>
        <taxon>Sporobacter</taxon>
    </lineage>
</organism>
<dbReference type="PANTHER" id="PTHR34978">
    <property type="entry name" value="POSSIBLE SENSOR-TRANSDUCER PROTEIN BLAR"/>
    <property type="match status" value="1"/>
</dbReference>
<dbReference type="PANTHER" id="PTHR34978:SF3">
    <property type="entry name" value="SLR0241 PROTEIN"/>
    <property type="match status" value="1"/>
</dbReference>
<dbReference type="AlphaFoldDB" id="A0A1M5WG23"/>
<keyword evidence="1" id="KW-0812">Transmembrane</keyword>
<dbReference type="InterPro" id="IPR052173">
    <property type="entry name" value="Beta-lactam_resp_regulator"/>
</dbReference>
<dbReference type="STRING" id="1123282.SAMN02745823_01252"/>
<dbReference type="RefSeq" id="WP_073076797.1">
    <property type="nucleotide sequence ID" value="NZ_FQXV01000003.1"/>
</dbReference>
<feature type="transmembrane region" description="Helical" evidence="1">
    <location>
        <begin position="68"/>
        <end position="91"/>
    </location>
</feature>
<dbReference type="Proteomes" id="UP000183995">
    <property type="component" value="Unassembled WGS sequence"/>
</dbReference>
<keyword evidence="1" id="KW-0472">Membrane</keyword>
<accession>A0A1M5WG23</accession>
<evidence type="ECO:0000259" key="2">
    <source>
        <dbReference type="Pfam" id="PF05569"/>
    </source>
</evidence>
<proteinExistence type="predicted"/>
<feature type="transmembrane region" description="Helical" evidence="1">
    <location>
        <begin position="208"/>
        <end position="227"/>
    </location>
</feature>
<dbReference type="InterPro" id="IPR008756">
    <property type="entry name" value="Peptidase_M56"/>
</dbReference>
<evidence type="ECO:0000313" key="3">
    <source>
        <dbReference type="EMBL" id="SHH86426.1"/>
    </source>
</evidence>
<dbReference type="EMBL" id="FQXV01000003">
    <property type="protein sequence ID" value="SHH86426.1"/>
    <property type="molecule type" value="Genomic_DNA"/>
</dbReference>
<name>A0A1M5WG23_9FIRM</name>
<feature type="domain" description="Peptidase M56" evidence="2">
    <location>
        <begin position="2"/>
        <end position="284"/>
    </location>
</feature>